<gene>
    <name evidence="1" type="ORF">HDK90DRAFT_242045</name>
</gene>
<reference evidence="1 2" key="1">
    <citation type="submission" date="2024-04" db="EMBL/GenBank/DDBJ databases">
        <title>Phyllosticta paracitricarpa is synonymous to the EU quarantine fungus P. citricarpa based on phylogenomic analyses.</title>
        <authorList>
            <consortium name="Lawrence Berkeley National Laboratory"/>
            <person name="Van Ingen-Buijs V.A."/>
            <person name="Van Westerhoven A.C."/>
            <person name="Haridas S."/>
            <person name="Skiadas P."/>
            <person name="Martin F."/>
            <person name="Groenewald J.Z."/>
            <person name="Crous P.W."/>
            <person name="Seidl M.F."/>
        </authorList>
    </citation>
    <scope>NUCLEOTIDE SEQUENCE [LARGE SCALE GENOMIC DNA]</scope>
    <source>
        <strain evidence="1 2">CBS 123374</strain>
    </source>
</reference>
<comment type="caution">
    <text evidence="1">The sequence shown here is derived from an EMBL/GenBank/DDBJ whole genome shotgun (WGS) entry which is preliminary data.</text>
</comment>
<organism evidence="1 2">
    <name type="scientific">Phyllosticta capitalensis</name>
    <dbReference type="NCBI Taxonomy" id="121624"/>
    <lineage>
        <taxon>Eukaryota</taxon>
        <taxon>Fungi</taxon>
        <taxon>Dikarya</taxon>
        <taxon>Ascomycota</taxon>
        <taxon>Pezizomycotina</taxon>
        <taxon>Dothideomycetes</taxon>
        <taxon>Dothideomycetes incertae sedis</taxon>
        <taxon>Botryosphaeriales</taxon>
        <taxon>Phyllostictaceae</taxon>
        <taxon>Phyllosticta</taxon>
    </lineage>
</organism>
<dbReference type="EMBL" id="JBBWRZ010000005">
    <property type="protein sequence ID" value="KAK8235340.1"/>
    <property type="molecule type" value="Genomic_DNA"/>
</dbReference>
<dbReference type="Proteomes" id="UP001492380">
    <property type="component" value="Unassembled WGS sequence"/>
</dbReference>
<sequence>MVWVLRARGHYPIAVGQSTRSISFAYNPANTVNWCNQRRALDLESSKKRPTSTGFARPDLSRDQEISFLVAMLKPSEDDIQVHPESVESDTWPTGLMLCKLSMSNLSRSGGLGFQIPIPGPKHVLDSIPPPMLPLVVFLAFSPCVFADLVSFCSCFHLEIRLPAAAVFACLCMPCSLSASTNDTSCADADFQDDLNFGDPA</sequence>
<evidence type="ECO:0000313" key="1">
    <source>
        <dbReference type="EMBL" id="KAK8235340.1"/>
    </source>
</evidence>
<accession>A0ABR1YPG2</accession>
<name>A0ABR1YPG2_9PEZI</name>
<keyword evidence="2" id="KW-1185">Reference proteome</keyword>
<protein>
    <submittedName>
        <fullName evidence="1">Uncharacterized protein</fullName>
    </submittedName>
</protein>
<proteinExistence type="predicted"/>
<evidence type="ECO:0000313" key="2">
    <source>
        <dbReference type="Proteomes" id="UP001492380"/>
    </source>
</evidence>